<sequence>MTFRERIIRSNFFIKLKSWEYWPFGIVQFPLFIYFAWLSIRSRSLIFFSASNPGIAMGGMFGESKYEVLKKIPEPYIPKTIFIKQSATKDEIIRRITESGIQFPVIAKPDIGERGFKVKRLQNKNAIDVYLAEMKFDFLIQELVDLPLEFGVFYVRFPHESKGNVTSVVAKEMLSVTGDGVSTLQQLILRKDRAKLQWENLKKIFDGKLHDVIPEDERVELVSIGNHCLGTKFLDGSYLINDSLSLTFDKVSKQIEGFYFGRFDLRCASIEDLYAGNFKVMELNGCGAEPAHIYHPGFPLRKAIKVLFNHWRNIFLISRENVKRGASYTSFKEAKLYYKKFKSATTVE</sequence>
<dbReference type="STRING" id="688867.SAMN05660236_3356"/>
<evidence type="ECO:0008006" key="4">
    <source>
        <dbReference type="Google" id="ProtNLM"/>
    </source>
</evidence>
<dbReference type="OrthoDB" id="9775266at2"/>
<dbReference type="SUPFAM" id="SSF56059">
    <property type="entry name" value="Glutathione synthetase ATP-binding domain-like"/>
    <property type="match status" value="1"/>
</dbReference>
<accession>A0A1T5LJX7</accession>
<protein>
    <recommendedName>
        <fullName evidence="4">ATP-grasp domain-containing protein</fullName>
    </recommendedName>
</protein>
<feature type="transmembrane region" description="Helical" evidence="1">
    <location>
        <begin position="21"/>
        <end position="40"/>
    </location>
</feature>
<proteinExistence type="predicted"/>
<evidence type="ECO:0000313" key="3">
    <source>
        <dbReference type="Proteomes" id="UP000190961"/>
    </source>
</evidence>
<reference evidence="2 3" key="1">
    <citation type="submission" date="2017-02" db="EMBL/GenBank/DDBJ databases">
        <authorList>
            <person name="Peterson S.W."/>
        </authorList>
    </citation>
    <scope>NUCLEOTIDE SEQUENCE [LARGE SCALE GENOMIC DNA]</scope>
    <source>
        <strain evidence="2 3">DSM 25262</strain>
    </source>
</reference>
<keyword evidence="3" id="KW-1185">Reference proteome</keyword>
<dbReference type="Proteomes" id="UP000190961">
    <property type="component" value="Unassembled WGS sequence"/>
</dbReference>
<dbReference type="EMBL" id="FUZU01000002">
    <property type="protein sequence ID" value="SKC76164.1"/>
    <property type="molecule type" value="Genomic_DNA"/>
</dbReference>
<evidence type="ECO:0000256" key="1">
    <source>
        <dbReference type="SAM" id="Phobius"/>
    </source>
</evidence>
<dbReference type="RefSeq" id="WP_079687885.1">
    <property type="nucleotide sequence ID" value="NZ_FUZU01000002.1"/>
</dbReference>
<gene>
    <name evidence="2" type="ORF">SAMN05660236_3356</name>
</gene>
<keyword evidence="1" id="KW-0472">Membrane</keyword>
<organism evidence="2 3">
    <name type="scientific">Ohtaekwangia koreensis</name>
    <dbReference type="NCBI Taxonomy" id="688867"/>
    <lineage>
        <taxon>Bacteria</taxon>
        <taxon>Pseudomonadati</taxon>
        <taxon>Bacteroidota</taxon>
        <taxon>Cytophagia</taxon>
        <taxon>Cytophagales</taxon>
        <taxon>Fulvivirgaceae</taxon>
        <taxon>Ohtaekwangia</taxon>
    </lineage>
</organism>
<name>A0A1T5LJX7_9BACT</name>
<keyword evidence="1" id="KW-1133">Transmembrane helix</keyword>
<keyword evidence="1" id="KW-0812">Transmembrane</keyword>
<evidence type="ECO:0000313" key="2">
    <source>
        <dbReference type="EMBL" id="SKC76164.1"/>
    </source>
</evidence>
<dbReference type="AlphaFoldDB" id="A0A1T5LJX7"/>